<dbReference type="Gene3D" id="1.10.3500.10">
    <property type="entry name" value="Tex N-terminal region-like"/>
    <property type="match status" value="1"/>
</dbReference>
<feature type="domain" description="S1 motif" evidence="1">
    <location>
        <begin position="643"/>
        <end position="708"/>
    </location>
</feature>
<dbReference type="InterPro" id="IPR018974">
    <property type="entry name" value="Tex-like_N"/>
</dbReference>
<dbReference type="GO" id="GO:0003735">
    <property type="term" value="F:structural constituent of ribosome"/>
    <property type="evidence" value="ECO:0007669"/>
    <property type="project" value="TreeGrafter"/>
</dbReference>
<dbReference type="InterPro" id="IPR006641">
    <property type="entry name" value="YqgF/RNaseH-like_dom"/>
</dbReference>
<dbReference type="Pfam" id="PF09371">
    <property type="entry name" value="Tex_N"/>
    <property type="match status" value="1"/>
</dbReference>
<dbReference type="SUPFAM" id="SSF53098">
    <property type="entry name" value="Ribonuclease H-like"/>
    <property type="match status" value="1"/>
</dbReference>
<dbReference type="AlphaFoldDB" id="A0A449A4E7"/>
<dbReference type="InterPro" id="IPR012337">
    <property type="entry name" value="RNaseH-like_sf"/>
</dbReference>
<dbReference type="InterPro" id="IPR012340">
    <property type="entry name" value="NA-bd_OB-fold"/>
</dbReference>
<dbReference type="GO" id="GO:0006412">
    <property type="term" value="P:translation"/>
    <property type="evidence" value="ECO:0007669"/>
    <property type="project" value="TreeGrafter"/>
</dbReference>
<protein>
    <submittedName>
        <fullName evidence="2">RNA (S1 domain)-binding protein</fullName>
    </submittedName>
</protein>
<dbReference type="InterPro" id="IPR050437">
    <property type="entry name" value="Ribos_protein_bS1-like"/>
</dbReference>
<dbReference type="InterPro" id="IPR003029">
    <property type="entry name" value="S1_domain"/>
</dbReference>
<dbReference type="SMART" id="SM00316">
    <property type="entry name" value="S1"/>
    <property type="match status" value="1"/>
</dbReference>
<gene>
    <name evidence="2" type="primary">yhgF</name>
    <name evidence="2" type="ORF">NCTC10166_00086</name>
</gene>
<dbReference type="OrthoDB" id="9804714at2"/>
<proteinExistence type="predicted"/>
<dbReference type="Gene3D" id="3.30.420.140">
    <property type="entry name" value="YqgF/RNase H-like domain"/>
    <property type="match status" value="1"/>
</dbReference>
<dbReference type="GO" id="GO:0006139">
    <property type="term" value="P:nucleobase-containing compound metabolic process"/>
    <property type="evidence" value="ECO:0007669"/>
    <property type="project" value="InterPro"/>
</dbReference>
<evidence type="ECO:0000313" key="3">
    <source>
        <dbReference type="Proteomes" id="UP000289440"/>
    </source>
</evidence>
<dbReference type="InterPro" id="IPR037027">
    <property type="entry name" value="YqgF/RNaseH-like_dom_sf"/>
</dbReference>
<keyword evidence="3" id="KW-1185">Reference proteome</keyword>
<dbReference type="PANTHER" id="PTHR10724">
    <property type="entry name" value="30S RIBOSOMAL PROTEIN S1"/>
    <property type="match status" value="1"/>
</dbReference>
<dbReference type="KEGG" id="mnu:NCTC10166_00086"/>
<dbReference type="FunFam" id="1.10.10.650:FF:000001">
    <property type="entry name" value="S1 RNA-binding domain 1"/>
    <property type="match status" value="1"/>
</dbReference>
<dbReference type="Pfam" id="PF17674">
    <property type="entry name" value="HHH_9"/>
    <property type="match status" value="1"/>
</dbReference>
<dbReference type="Pfam" id="PF12836">
    <property type="entry name" value="HHH_3"/>
    <property type="match status" value="1"/>
</dbReference>
<dbReference type="Pfam" id="PF16921">
    <property type="entry name" value="Tex_YqgF"/>
    <property type="match status" value="1"/>
</dbReference>
<dbReference type="SMART" id="SM00732">
    <property type="entry name" value="YqgFc"/>
    <property type="match status" value="1"/>
</dbReference>
<dbReference type="Pfam" id="PF22706">
    <property type="entry name" value="Tex_central_region"/>
    <property type="match status" value="1"/>
</dbReference>
<dbReference type="InterPro" id="IPR023319">
    <property type="entry name" value="Tex-like_HTH_dom_sf"/>
</dbReference>
<dbReference type="Pfam" id="PF00575">
    <property type="entry name" value="S1"/>
    <property type="match status" value="1"/>
</dbReference>
<dbReference type="InterPro" id="IPR010994">
    <property type="entry name" value="RuvA_2-like"/>
</dbReference>
<dbReference type="Gene3D" id="1.10.10.650">
    <property type="entry name" value="RuvA domain 2-like"/>
    <property type="match status" value="1"/>
</dbReference>
<dbReference type="InterPro" id="IPR055179">
    <property type="entry name" value="Tex-like_central_region"/>
</dbReference>
<dbReference type="Gene3D" id="2.40.50.140">
    <property type="entry name" value="Nucleic acid-binding proteins"/>
    <property type="match status" value="1"/>
</dbReference>
<dbReference type="FunFam" id="3.30.420.140:FF:000001">
    <property type="entry name" value="RNA-binding transcriptional accessory protein"/>
    <property type="match status" value="1"/>
</dbReference>
<dbReference type="GO" id="GO:0003729">
    <property type="term" value="F:mRNA binding"/>
    <property type="evidence" value="ECO:0007669"/>
    <property type="project" value="TreeGrafter"/>
</dbReference>
<dbReference type="RefSeq" id="WP_129719524.1">
    <property type="nucleotide sequence ID" value="NZ_LR214951.1"/>
</dbReference>
<dbReference type="InterPro" id="IPR023323">
    <property type="entry name" value="Tex-like_dom_sf"/>
</dbReference>
<dbReference type="EMBL" id="LR214951">
    <property type="protein sequence ID" value="VEU59131.1"/>
    <property type="molecule type" value="Genomic_DNA"/>
</dbReference>
<dbReference type="PROSITE" id="PS50126">
    <property type="entry name" value="S1"/>
    <property type="match status" value="1"/>
</dbReference>
<dbReference type="SUPFAM" id="SSF50249">
    <property type="entry name" value="Nucleic acid-binding proteins"/>
    <property type="match status" value="1"/>
</dbReference>
<evidence type="ECO:0000259" key="1">
    <source>
        <dbReference type="PROSITE" id="PS50126"/>
    </source>
</evidence>
<dbReference type="SUPFAM" id="SSF158832">
    <property type="entry name" value="Tex N-terminal region-like"/>
    <property type="match status" value="1"/>
</dbReference>
<name>A0A449A4E7_9BACT</name>
<organism evidence="2 3">
    <name type="scientific">Mesomycoplasma neurolyticum</name>
    <dbReference type="NCBI Taxonomy" id="2120"/>
    <lineage>
        <taxon>Bacteria</taxon>
        <taxon>Bacillati</taxon>
        <taxon>Mycoplasmatota</taxon>
        <taxon>Mycoplasmoidales</taxon>
        <taxon>Metamycoplasmataceae</taxon>
        <taxon>Mesomycoplasma</taxon>
    </lineage>
</organism>
<sequence length="709" mass="81986">MFEKEIVGYLAQKINTKEIYIERTLELLEQENTIAFIARYRKDYTNNLDEKEIKIIDDEYQYQKKLLKRKEFIINTLKEKELLSDELLSLIKNTKKLIELEAIYKPYSTNRKTKASIAIALGLDPLAKDILQFKKDLPLIEKAKQYLNETLDTVEKVINGAKDIIAEIVSQDGELRNFAFNNISKRAKILTNKKNNDLDSEKKYELYYKFAKPIIYLQEYQLMAIDRAYNKDVISVKLDYDKNFLINKAISKYTKNYIWEGKLIIEEAIKDSYKRLIFPSVETQVYNELLEKAHIKSTNIFAKNLQQLLLQKPLKNKVILGWDPGFNSGCKLAVVNYNNELLSIKVIFPLKPHNKIQDSETIILDLINKFKIEIIAIGNGTGSWESIEFIENLITKNNLKIHFLRTSEVGASIYSASENAQLEFPELSVEKRSAISIARRVVDPMAELIKINPQNIGIGQYQHDIKKSILEKELNYTLSFCTNKVGVNLNSASVELLSNISGFNQRIAKQVVKYIQTKGMILNRNDLLKIPYLTEKVFQQAAGFLRISESANIFDQTKIHPEMYSKAEEILKYLKLDKNSIGKVQFLVNDEIINEVHNELNIDFYTTKLILESFNEPFRDFREQFSEPLLRNKSLKIENLEIDNQLKAIITNITDFGVFADIGLKNDAFIHISEIKNLENNALYISQVIDVKIAKIDLEKQKINLSLVL</sequence>
<accession>A0A449A4E7</accession>
<reference evidence="2 3" key="1">
    <citation type="submission" date="2019-01" db="EMBL/GenBank/DDBJ databases">
        <authorList>
            <consortium name="Pathogen Informatics"/>
        </authorList>
    </citation>
    <scope>NUCLEOTIDE SEQUENCE [LARGE SCALE GENOMIC DNA]</scope>
    <source>
        <strain evidence="2 3">NCTC10166</strain>
    </source>
</reference>
<dbReference type="InterPro" id="IPR032639">
    <property type="entry name" value="Tex_YqgF"/>
</dbReference>
<dbReference type="Gene3D" id="1.10.150.310">
    <property type="entry name" value="Tex RuvX-like domain-like"/>
    <property type="match status" value="1"/>
</dbReference>
<dbReference type="PANTHER" id="PTHR10724:SF10">
    <property type="entry name" value="S1 RNA-BINDING DOMAIN-CONTAINING PROTEIN 1"/>
    <property type="match status" value="1"/>
</dbReference>
<dbReference type="InterPro" id="IPR041692">
    <property type="entry name" value="HHH_9"/>
</dbReference>
<dbReference type="SUPFAM" id="SSF47781">
    <property type="entry name" value="RuvA domain 2-like"/>
    <property type="match status" value="2"/>
</dbReference>
<dbReference type="Proteomes" id="UP000289440">
    <property type="component" value="Chromosome"/>
</dbReference>
<evidence type="ECO:0000313" key="2">
    <source>
        <dbReference type="EMBL" id="VEU59131.1"/>
    </source>
</evidence>